<protein>
    <submittedName>
        <fullName evidence="1">Uncharacterized protein</fullName>
    </submittedName>
</protein>
<reference evidence="1" key="1">
    <citation type="submission" date="2022-11" db="EMBL/GenBank/DDBJ databases">
        <title>Centuries of genome instability and evolution in soft-shell clam transmissible cancer (bioRxiv).</title>
        <authorList>
            <person name="Hart S.F.M."/>
            <person name="Yonemitsu M.A."/>
            <person name="Giersch R.M."/>
            <person name="Beal B.F."/>
            <person name="Arriagada G."/>
            <person name="Davis B.W."/>
            <person name="Ostrander E.A."/>
            <person name="Goff S.P."/>
            <person name="Metzger M.J."/>
        </authorList>
    </citation>
    <scope>NUCLEOTIDE SEQUENCE</scope>
    <source>
        <strain evidence="1">MELC-2E11</strain>
        <tissue evidence="1">Siphon/mantle</tissue>
    </source>
</reference>
<sequence length="261" mass="28772">MASAFILQIYACNMNKACWSGKSIATVQKKRKTKGLFNFTRQPEVTEVSIPMKILEAISTVVFIIAGILPTCIDLSFGGPVPNGNSDNQSPCFLIDKEGNLQNRSLADTVAHVSREVEGARIGISMAKQMITNFLQQDYQHVNDINEMFENILMNGLSKIHSAASSKISDIHIRLLSLQCDIKVGLLGVGRTVPDVKEAHFDSSNILQSCDSESACLLKSYAVLNDIDIYMVNMEQFYGNLVISMQNKIETALNESNSTNK</sequence>
<dbReference type="EMBL" id="CP111017">
    <property type="protein sequence ID" value="WAR07063.1"/>
    <property type="molecule type" value="Genomic_DNA"/>
</dbReference>
<keyword evidence="2" id="KW-1185">Reference proteome</keyword>
<evidence type="ECO:0000313" key="2">
    <source>
        <dbReference type="Proteomes" id="UP001164746"/>
    </source>
</evidence>
<accession>A0ABY7EAN0</accession>
<proteinExistence type="predicted"/>
<evidence type="ECO:0000313" key="1">
    <source>
        <dbReference type="EMBL" id="WAR07063.1"/>
    </source>
</evidence>
<gene>
    <name evidence="1" type="ORF">MAR_017021</name>
</gene>
<organism evidence="1 2">
    <name type="scientific">Mya arenaria</name>
    <name type="common">Soft-shell clam</name>
    <dbReference type="NCBI Taxonomy" id="6604"/>
    <lineage>
        <taxon>Eukaryota</taxon>
        <taxon>Metazoa</taxon>
        <taxon>Spiralia</taxon>
        <taxon>Lophotrochozoa</taxon>
        <taxon>Mollusca</taxon>
        <taxon>Bivalvia</taxon>
        <taxon>Autobranchia</taxon>
        <taxon>Heteroconchia</taxon>
        <taxon>Euheterodonta</taxon>
        <taxon>Imparidentia</taxon>
        <taxon>Neoheterodontei</taxon>
        <taxon>Myida</taxon>
        <taxon>Myoidea</taxon>
        <taxon>Myidae</taxon>
        <taxon>Mya</taxon>
    </lineage>
</organism>
<name>A0ABY7EAN0_MYAAR</name>
<dbReference type="Proteomes" id="UP001164746">
    <property type="component" value="Chromosome 6"/>
</dbReference>